<protein>
    <recommendedName>
        <fullName evidence="1">DUF6884 domain-containing protein</fullName>
    </recommendedName>
</protein>
<keyword evidence="3" id="KW-1185">Reference proteome</keyword>
<name>A0A841Q654_9BACI</name>
<dbReference type="Proteomes" id="UP000581688">
    <property type="component" value="Unassembled WGS sequence"/>
</dbReference>
<reference evidence="2 3" key="1">
    <citation type="submission" date="2020-08" db="EMBL/GenBank/DDBJ databases">
        <title>Genomic Encyclopedia of Type Strains, Phase IV (KMG-IV): sequencing the most valuable type-strain genomes for metagenomic binning, comparative biology and taxonomic classification.</title>
        <authorList>
            <person name="Goeker M."/>
        </authorList>
    </citation>
    <scope>NUCLEOTIDE SEQUENCE [LARGE SCALE GENOMIC DNA]</scope>
    <source>
        <strain evidence="2 3">DSM 19612</strain>
    </source>
</reference>
<dbReference type="InterPro" id="IPR049251">
    <property type="entry name" value="DUF6884"/>
</dbReference>
<comment type="caution">
    <text evidence="2">The sequence shown here is derived from an EMBL/GenBank/DDBJ whole genome shotgun (WGS) entry which is preliminary data.</text>
</comment>
<organism evidence="2 3">
    <name type="scientific">Salirhabdus euzebyi</name>
    <dbReference type="NCBI Taxonomy" id="394506"/>
    <lineage>
        <taxon>Bacteria</taxon>
        <taxon>Bacillati</taxon>
        <taxon>Bacillota</taxon>
        <taxon>Bacilli</taxon>
        <taxon>Bacillales</taxon>
        <taxon>Bacillaceae</taxon>
        <taxon>Salirhabdus</taxon>
    </lineage>
</organism>
<dbReference type="AlphaFoldDB" id="A0A841Q654"/>
<evidence type="ECO:0000259" key="1">
    <source>
        <dbReference type="Pfam" id="PF21818"/>
    </source>
</evidence>
<feature type="domain" description="DUF6884" evidence="1">
    <location>
        <begin position="29"/>
        <end position="144"/>
    </location>
</feature>
<accession>A0A841Q654</accession>
<dbReference type="EMBL" id="JACHGH010000006">
    <property type="protein sequence ID" value="MBB6453855.1"/>
    <property type="molecule type" value="Genomic_DNA"/>
</dbReference>
<evidence type="ECO:0000313" key="2">
    <source>
        <dbReference type="EMBL" id="MBB6453855.1"/>
    </source>
</evidence>
<gene>
    <name evidence="2" type="ORF">HNQ94_002306</name>
</gene>
<sequence>MTDNIQELCIIPSGKPKIWDKYPHLNHILAKEAYIGTFHRLCQAYAKQFYGNWVIISPKYGILLPNQFVEGSYDLSFSQIHKNKDIISIPYMRKQLKDNNLFNVPKVTMLGGKKFKPILEMLFPNDVSLSFPLHGTRGIGDMQKRLKDAMEVNKKL</sequence>
<evidence type="ECO:0000313" key="3">
    <source>
        <dbReference type="Proteomes" id="UP000581688"/>
    </source>
</evidence>
<dbReference type="Pfam" id="PF21818">
    <property type="entry name" value="DUF6884"/>
    <property type="match status" value="1"/>
</dbReference>
<dbReference type="RefSeq" id="WP_221452545.1">
    <property type="nucleotide sequence ID" value="NZ_CADDWK010000008.1"/>
</dbReference>
<proteinExistence type="predicted"/>